<dbReference type="PROSITE" id="PS00166">
    <property type="entry name" value="ENOYL_COA_HYDRATASE"/>
    <property type="match status" value="1"/>
</dbReference>
<dbReference type="InterPro" id="IPR001753">
    <property type="entry name" value="Enoyl-CoA_hydra/iso"/>
</dbReference>
<dbReference type="InterPro" id="IPR014748">
    <property type="entry name" value="Enoyl-CoA_hydra_C"/>
</dbReference>
<evidence type="ECO:0000313" key="7">
    <source>
        <dbReference type="Proteomes" id="UP001304769"/>
    </source>
</evidence>
<dbReference type="PANTHER" id="PTHR11941:SF54">
    <property type="entry name" value="ENOYL-COA HYDRATASE, MITOCHONDRIAL"/>
    <property type="match status" value="1"/>
</dbReference>
<gene>
    <name evidence="6" type="ORF">SPF06_16300</name>
</gene>
<evidence type="ECO:0000256" key="4">
    <source>
        <dbReference type="ARBA" id="ARBA00023717"/>
    </source>
</evidence>
<comment type="caution">
    <text evidence="6">The sequence shown here is derived from an EMBL/GenBank/DDBJ whole genome shotgun (WGS) entry which is preliminary data.</text>
</comment>
<dbReference type="CDD" id="cd06558">
    <property type="entry name" value="crotonase-like"/>
    <property type="match status" value="1"/>
</dbReference>
<dbReference type="Gene3D" id="3.90.226.10">
    <property type="entry name" value="2-enoyl-CoA Hydratase, Chain A, domain 1"/>
    <property type="match status" value="1"/>
</dbReference>
<dbReference type="Gene3D" id="1.10.12.10">
    <property type="entry name" value="Lyase 2-enoyl-coa Hydratase, Chain A, domain 2"/>
    <property type="match status" value="1"/>
</dbReference>
<dbReference type="EMBL" id="JAYGGQ010000013">
    <property type="protein sequence ID" value="MEA5456299.1"/>
    <property type="molecule type" value="Genomic_DNA"/>
</dbReference>
<keyword evidence="7" id="KW-1185">Reference proteome</keyword>
<reference evidence="6 7" key="1">
    <citation type="submission" date="2023-12" db="EMBL/GenBank/DDBJ databases">
        <title>Sinomonas terricola sp. nov, isolated from litchi orchard soil in Guangdong, PR China.</title>
        <authorList>
            <person name="Jiaxin W."/>
            <person name="Yang Z."/>
            <person name="Honghui Z."/>
        </authorList>
    </citation>
    <scope>NUCLEOTIDE SEQUENCE [LARGE SCALE GENOMIC DNA]</scope>
    <source>
        <strain evidence="6 7">JGH33</strain>
    </source>
</reference>
<accession>A0ABU5T9V2</accession>
<dbReference type="SUPFAM" id="SSF52096">
    <property type="entry name" value="ClpP/crotonase"/>
    <property type="match status" value="1"/>
</dbReference>
<dbReference type="Pfam" id="PF00378">
    <property type="entry name" value="ECH_1"/>
    <property type="match status" value="1"/>
</dbReference>
<dbReference type="Proteomes" id="UP001304769">
    <property type="component" value="Unassembled WGS sequence"/>
</dbReference>
<sequence>MNDSQVVLTRVDGPVGWIRLNRPEALNALNADLVPQLDAALTRFEQDPAIRVLVITGTGRAFCAGGDLNSFDPEEKDTVHVFLERAAETLEHIPSIQKPVIAALNGVTAAGGLEIAMACDLVIAARSVRIGDGHANFGLLPGAGGAVRLARAVGPARAKYLSFTGQLFPADFFLSWGLVNEVVDDDELDQRVQELAETIAAKSPIVLAGAKQLIDESFDQPLEAGLRAERIAMYAHMQTQDMREGLAAFAEKRTPHYTGQ</sequence>
<proteinExistence type="inferred from homology"/>
<protein>
    <submittedName>
        <fullName evidence="6">Enoyl-CoA hydratase/isomerase family protein</fullName>
    </submittedName>
</protein>
<name>A0ABU5T9V2_9MICC</name>
<evidence type="ECO:0000313" key="6">
    <source>
        <dbReference type="EMBL" id="MEA5456299.1"/>
    </source>
</evidence>
<dbReference type="PANTHER" id="PTHR11941">
    <property type="entry name" value="ENOYL-COA HYDRATASE-RELATED"/>
    <property type="match status" value="1"/>
</dbReference>
<organism evidence="6 7">
    <name type="scientific">Sinomonas terricola</name>
    <dbReference type="NCBI Taxonomy" id="3110330"/>
    <lineage>
        <taxon>Bacteria</taxon>
        <taxon>Bacillati</taxon>
        <taxon>Actinomycetota</taxon>
        <taxon>Actinomycetes</taxon>
        <taxon>Micrococcales</taxon>
        <taxon>Micrococcaceae</taxon>
        <taxon>Sinomonas</taxon>
    </lineage>
</organism>
<dbReference type="RefSeq" id="WP_323280184.1">
    <property type="nucleotide sequence ID" value="NZ_JAYGGQ010000013.1"/>
</dbReference>
<comment type="catalytic activity">
    <reaction evidence="3">
        <text>a (3S)-3-hydroxyacyl-CoA = a (2E)-enoyl-CoA + H2O</text>
        <dbReference type="Rhea" id="RHEA:16105"/>
        <dbReference type="ChEBI" id="CHEBI:15377"/>
        <dbReference type="ChEBI" id="CHEBI:57318"/>
        <dbReference type="ChEBI" id="CHEBI:58856"/>
        <dbReference type="EC" id="4.2.1.17"/>
    </reaction>
</comment>
<evidence type="ECO:0000256" key="1">
    <source>
        <dbReference type="ARBA" id="ARBA00005254"/>
    </source>
</evidence>
<comment type="similarity">
    <text evidence="1 5">Belongs to the enoyl-CoA hydratase/isomerase family.</text>
</comment>
<keyword evidence="2" id="KW-0456">Lyase</keyword>
<dbReference type="InterPro" id="IPR018376">
    <property type="entry name" value="Enoyl-CoA_hyd/isom_CS"/>
</dbReference>
<dbReference type="InterPro" id="IPR029045">
    <property type="entry name" value="ClpP/crotonase-like_dom_sf"/>
</dbReference>
<comment type="catalytic activity">
    <reaction evidence="4">
        <text>a 4-saturated-(3S)-3-hydroxyacyl-CoA = a (3E)-enoyl-CoA + H2O</text>
        <dbReference type="Rhea" id="RHEA:20724"/>
        <dbReference type="ChEBI" id="CHEBI:15377"/>
        <dbReference type="ChEBI" id="CHEBI:58521"/>
        <dbReference type="ChEBI" id="CHEBI:137480"/>
        <dbReference type="EC" id="4.2.1.17"/>
    </reaction>
</comment>
<evidence type="ECO:0000256" key="3">
    <source>
        <dbReference type="ARBA" id="ARBA00023709"/>
    </source>
</evidence>
<evidence type="ECO:0000256" key="2">
    <source>
        <dbReference type="ARBA" id="ARBA00023239"/>
    </source>
</evidence>
<evidence type="ECO:0000256" key="5">
    <source>
        <dbReference type="RuleBase" id="RU003707"/>
    </source>
</evidence>